<evidence type="ECO:0000313" key="1">
    <source>
        <dbReference type="EMBL" id="QKS71275.1"/>
    </source>
</evidence>
<evidence type="ECO:0000313" key="2">
    <source>
        <dbReference type="Proteomes" id="UP000318138"/>
    </source>
</evidence>
<organism evidence="1 2">
    <name type="scientific">Paenalkalicoccus suaedae</name>
    <dbReference type="NCBI Taxonomy" id="2592382"/>
    <lineage>
        <taxon>Bacteria</taxon>
        <taxon>Bacillati</taxon>
        <taxon>Bacillota</taxon>
        <taxon>Bacilli</taxon>
        <taxon>Bacillales</taxon>
        <taxon>Bacillaceae</taxon>
        <taxon>Paenalkalicoccus</taxon>
    </lineage>
</organism>
<sequence length="100" mass="10787">MKPIVVDQGKLFTEVKLKVNGESVLLSRVVIDTAAPITTFNKAKITQAKVDAISVGPLKMIDFEGTLEDSEFDGVLGLDFLKKTGAKINLDSMTISSSRT</sequence>
<proteinExistence type="predicted"/>
<gene>
    <name evidence="1" type="ORF">FLK61_31695</name>
</gene>
<protein>
    <recommendedName>
        <fullName evidence="3">Aspartyl protease</fullName>
    </recommendedName>
</protein>
<dbReference type="EMBL" id="CP041372">
    <property type="protein sequence ID" value="QKS71275.1"/>
    <property type="molecule type" value="Genomic_DNA"/>
</dbReference>
<name>A0A859FGE8_9BACI</name>
<evidence type="ECO:0008006" key="3">
    <source>
        <dbReference type="Google" id="ProtNLM"/>
    </source>
</evidence>
<dbReference type="AlphaFoldDB" id="A0A859FGE8"/>
<dbReference type="Gene3D" id="2.40.70.10">
    <property type="entry name" value="Acid Proteases"/>
    <property type="match status" value="1"/>
</dbReference>
<reference evidence="2" key="1">
    <citation type="submission" date="2019-07" db="EMBL/GenBank/DDBJ databases">
        <title>Bacillus alkalisoli sp. nov. isolated from saline soil.</title>
        <authorList>
            <person name="Sun J.-Q."/>
            <person name="Xu L."/>
        </authorList>
    </citation>
    <scope>NUCLEOTIDE SEQUENCE [LARGE SCALE GENOMIC DNA]</scope>
    <source>
        <strain evidence="2">M4U3P1</strain>
    </source>
</reference>
<dbReference type="RefSeq" id="WP_176009310.1">
    <property type="nucleotide sequence ID" value="NZ_CP041372.2"/>
</dbReference>
<dbReference type="KEGG" id="psua:FLK61_31695"/>
<dbReference type="InterPro" id="IPR021109">
    <property type="entry name" value="Peptidase_aspartic_dom_sf"/>
</dbReference>
<dbReference type="Proteomes" id="UP000318138">
    <property type="component" value="Chromosome"/>
</dbReference>
<keyword evidence="2" id="KW-1185">Reference proteome</keyword>
<accession>A0A859FGE8</accession>